<reference evidence="1 3" key="1">
    <citation type="journal article" date="2012" name="Nature">
        <title>Algal genomes reveal evolutionary mosaicism and the fate of nucleomorphs.</title>
        <authorList>
            <consortium name="DOE Joint Genome Institute"/>
            <person name="Curtis B.A."/>
            <person name="Tanifuji G."/>
            <person name="Burki F."/>
            <person name="Gruber A."/>
            <person name="Irimia M."/>
            <person name="Maruyama S."/>
            <person name="Arias M.C."/>
            <person name="Ball S.G."/>
            <person name="Gile G.H."/>
            <person name="Hirakawa Y."/>
            <person name="Hopkins J.F."/>
            <person name="Kuo A."/>
            <person name="Rensing S.A."/>
            <person name="Schmutz J."/>
            <person name="Symeonidi A."/>
            <person name="Elias M."/>
            <person name="Eveleigh R.J."/>
            <person name="Herman E.K."/>
            <person name="Klute M.J."/>
            <person name="Nakayama T."/>
            <person name="Obornik M."/>
            <person name="Reyes-Prieto A."/>
            <person name="Armbrust E.V."/>
            <person name="Aves S.J."/>
            <person name="Beiko R.G."/>
            <person name="Coutinho P."/>
            <person name="Dacks J.B."/>
            <person name="Durnford D.G."/>
            <person name="Fast N.M."/>
            <person name="Green B.R."/>
            <person name="Grisdale C.J."/>
            <person name="Hempel F."/>
            <person name="Henrissat B."/>
            <person name="Hoppner M.P."/>
            <person name="Ishida K."/>
            <person name="Kim E."/>
            <person name="Koreny L."/>
            <person name="Kroth P.G."/>
            <person name="Liu Y."/>
            <person name="Malik S.B."/>
            <person name="Maier U.G."/>
            <person name="McRose D."/>
            <person name="Mock T."/>
            <person name="Neilson J.A."/>
            <person name="Onodera N.T."/>
            <person name="Poole A.M."/>
            <person name="Pritham E.J."/>
            <person name="Richards T.A."/>
            <person name="Rocap G."/>
            <person name="Roy S.W."/>
            <person name="Sarai C."/>
            <person name="Schaack S."/>
            <person name="Shirato S."/>
            <person name="Slamovits C.H."/>
            <person name="Spencer D.F."/>
            <person name="Suzuki S."/>
            <person name="Worden A.Z."/>
            <person name="Zauner S."/>
            <person name="Barry K."/>
            <person name="Bell C."/>
            <person name="Bharti A.K."/>
            <person name="Crow J.A."/>
            <person name="Grimwood J."/>
            <person name="Kramer R."/>
            <person name="Lindquist E."/>
            <person name="Lucas S."/>
            <person name="Salamov A."/>
            <person name="McFadden G.I."/>
            <person name="Lane C.E."/>
            <person name="Keeling P.J."/>
            <person name="Gray M.W."/>
            <person name="Grigoriev I.V."/>
            <person name="Archibald J.M."/>
        </authorList>
    </citation>
    <scope>NUCLEOTIDE SEQUENCE</scope>
    <source>
        <strain evidence="1 3">CCMP2712</strain>
    </source>
</reference>
<dbReference type="EMBL" id="JH992990">
    <property type="protein sequence ID" value="EKX47393.1"/>
    <property type="molecule type" value="Genomic_DNA"/>
</dbReference>
<evidence type="ECO:0000313" key="1">
    <source>
        <dbReference type="EMBL" id="EKX47393.1"/>
    </source>
</evidence>
<reference evidence="2" key="3">
    <citation type="submission" date="2016-03" db="UniProtKB">
        <authorList>
            <consortium name="EnsemblProtists"/>
        </authorList>
    </citation>
    <scope>IDENTIFICATION</scope>
</reference>
<dbReference type="OrthoDB" id="10359831at2759"/>
<dbReference type="SMART" id="SM01425">
    <property type="entry name" value="EsV_1_7"/>
    <property type="match status" value="5"/>
</dbReference>
<evidence type="ECO:0000313" key="3">
    <source>
        <dbReference type="Proteomes" id="UP000011087"/>
    </source>
</evidence>
<dbReference type="HOGENOM" id="CLU_1357811_0_0_1"/>
<organism evidence="1">
    <name type="scientific">Guillardia theta (strain CCMP2712)</name>
    <name type="common">Cryptophyte</name>
    <dbReference type="NCBI Taxonomy" id="905079"/>
    <lineage>
        <taxon>Eukaryota</taxon>
        <taxon>Cryptophyceae</taxon>
        <taxon>Pyrenomonadales</taxon>
        <taxon>Geminigeraceae</taxon>
        <taxon>Guillardia</taxon>
    </lineage>
</organism>
<accession>L1JFV2</accession>
<evidence type="ECO:0000313" key="2">
    <source>
        <dbReference type="EnsemblProtists" id="EKX47393"/>
    </source>
</evidence>
<dbReference type="GeneID" id="17303979"/>
<keyword evidence="3" id="KW-1185">Reference proteome</keyword>
<reference evidence="3" key="2">
    <citation type="submission" date="2012-11" db="EMBL/GenBank/DDBJ databases">
        <authorList>
            <person name="Kuo A."/>
            <person name="Curtis B.A."/>
            <person name="Tanifuji G."/>
            <person name="Burki F."/>
            <person name="Gruber A."/>
            <person name="Irimia M."/>
            <person name="Maruyama S."/>
            <person name="Arias M.C."/>
            <person name="Ball S.G."/>
            <person name="Gile G.H."/>
            <person name="Hirakawa Y."/>
            <person name="Hopkins J.F."/>
            <person name="Rensing S.A."/>
            <person name="Schmutz J."/>
            <person name="Symeonidi A."/>
            <person name="Elias M."/>
            <person name="Eveleigh R.J."/>
            <person name="Herman E.K."/>
            <person name="Klute M.J."/>
            <person name="Nakayama T."/>
            <person name="Obornik M."/>
            <person name="Reyes-Prieto A."/>
            <person name="Armbrust E.V."/>
            <person name="Aves S.J."/>
            <person name="Beiko R.G."/>
            <person name="Coutinho P."/>
            <person name="Dacks J.B."/>
            <person name="Durnford D.G."/>
            <person name="Fast N.M."/>
            <person name="Green B.R."/>
            <person name="Grisdale C."/>
            <person name="Hempe F."/>
            <person name="Henrissat B."/>
            <person name="Hoppner M.P."/>
            <person name="Ishida K.-I."/>
            <person name="Kim E."/>
            <person name="Koreny L."/>
            <person name="Kroth P.G."/>
            <person name="Liu Y."/>
            <person name="Malik S.-B."/>
            <person name="Maier U.G."/>
            <person name="McRose D."/>
            <person name="Mock T."/>
            <person name="Neilson J.A."/>
            <person name="Onodera N.T."/>
            <person name="Poole A.M."/>
            <person name="Pritham E.J."/>
            <person name="Richards T.A."/>
            <person name="Rocap G."/>
            <person name="Roy S.W."/>
            <person name="Sarai C."/>
            <person name="Schaack S."/>
            <person name="Shirato S."/>
            <person name="Slamovits C.H."/>
            <person name="Spencer D.F."/>
            <person name="Suzuki S."/>
            <person name="Worden A.Z."/>
            <person name="Zauner S."/>
            <person name="Barry K."/>
            <person name="Bell C."/>
            <person name="Bharti A.K."/>
            <person name="Crow J.A."/>
            <person name="Grimwood J."/>
            <person name="Kramer R."/>
            <person name="Lindquist E."/>
            <person name="Lucas S."/>
            <person name="Salamov A."/>
            <person name="McFadden G.I."/>
            <person name="Lane C.E."/>
            <person name="Keeling P.J."/>
            <person name="Gray M.W."/>
            <person name="Grigoriev I.V."/>
            <person name="Archibald J.M."/>
        </authorList>
    </citation>
    <scope>NUCLEOTIDE SEQUENCE</scope>
    <source>
        <strain evidence="3">CCMP2712</strain>
    </source>
</reference>
<dbReference type="KEGG" id="gtt:GUITHDRAFT_106839"/>
<protein>
    <submittedName>
        <fullName evidence="1 2">Uncharacterized protein</fullName>
    </submittedName>
</protein>
<dbReference type="Pfam" id="PF19114">
    <property type="entry name" value="EsV_1_7_cys"/>
    <property type="match status" value="5"/>
</dbReference>
<dbReference type="RefSeq" id="XP_005834373.1">
    <property type="nucleotide sequence ID" value="XM_005834316.1"/>
</dbReference>
<dbReference type="EnsemblProtists" id="EKX47393">
    <property type="protein sequence ID" value="EKX47393"/>
    <property type="gene ID" value="GUITHDRAFT_106839"/>
</dbReference>
<dbReference type="AlphaFoldDB" id="L1JFV2"/>
<dbReference type="InterPro" id="IPR043822">
    <property type="entry name" value="EsV_1_7_cys"/>
</dbReference>
<name>L1JFV2_GUITC</name>
<sequence length="227" mass="26225">MKSRTRLGRKCAHPEGCDEASTRVVYGFLDNDTRFCKMHRCPDHRDLSNKKKICSFKGCLKYATFGQERSSLELSMTDQNMFCKDHKPDDFVDVKNRMCKFGGCRKRASYSIPGSRLWFCRFHKLSGTNSTFGLRICDHEGCSKVAHYGNMADKSRRWCANHRSSIDFDLHNRICEGHFSSWGSQDGLFQSFRCTRRAIYGSPEDRIRKFCSLHRNASHEYLNAAAT</sequence>
<proteinExistence type="predicted"/>
<gene>
    <name evidence="1" type="ORF">GUITHDRAFT_106839</name>
</gene>
<dbReference type="Proteomes" id="UP000011087">
    <property type="component" value="Unassembled WGS sequence"/>
</dbReference>
<dbReference type="PaxDb" id="55529-EKX47393"/>